<dbReference type="Proteomes" id="UP000799754">
    <property type="component" value="Unassembled WGS sequence"/>
</dbReference>
<accession>A0ACB6S3D0</accession>
<name>A0ACB6S3D0_9PLEO</name>
<reference evidence="1" key="1">
    <citation type="journal article" date="2020" name="Stud. Mycol.">
        <title>101 Dothideomycetes genomes: a test case for predicting lifestyles and emergence of pathogens.</title>
        <authorList>
            <person name="Haridas S."/>
            <person name="Albert R."/>
            <person name="Binder M."/>
            <person name="Bloem J."/>
            <person name="Labutti K."/>
            <person name="Salamov A."/>
            <person name="Andreopoulos B."/>
            <person name="Baker S."/>
            <person name="Barry K."/>
            <person name="Bills G."/>
            <person name="Bluhm B."/>
            <person name="Cannon C."/>
            <person name="Castanera R."/>
            <person name="Culley D."/>
            <person name="Daum C."/>
            <person name="Ezra D."/>
            <person name="Gonzalez J."/>
            <person name="Henrissat B."/>
            <person name="Kuo A."/>
            <person name="Liang C."/>
            <person name="Lipzen A."/>
            <person name="Lutzoni F."/>
            <person name="Magnuson J."/>
            <person name="Mondo S."/>
            <person name="Nolan M."/>
            <person name="Ohm R."/>
            <person name="Pangilinan J."/>
            <person name="Park H.-J."/>
            <person name="Ramirez L."/>
            <person name="Alfaro M."/>
            <person name="Sun H."/>
            <person name="Tritt A."/>
            <person name="Yoshinaga Y."/>
            <person name="Zwiers L.-H."/>
            <person name="Turgeon B."/>
            <person name="Goodwin S."/>
            <person name="Spatafora J."/>
            <person name="Crous P."/>
            <person name="Grigoriev I."/>
        </authorList>
    </citation>
    <scope>NUCLEOTIDE SEQUENCE</scope>
    <source>
        <strain evidence="1">CBS 525.71</strain>
    </source>
</reference>
<organism evidence="1 2">
    <name type="scientific">Macroventuria anomochaeta</name>
    <dbReference type="NCBI Taxonomy" id="301207"/>
    <lineage>
        <taxon>Eukaryota</taxon>
        <taxon>Fungi</taxon>
        <taxon>Dikarya</taxon>
        <taxon>Ascomycota</taxon>
        <taxon>Pezizomycotina</taxon>
        <taxon>Dothideomycetes</taxon>
        <taxon>Pleosporomycetidae</taxon>
        <taxon>Pleosporales</taxon>
        <taxon>Pleosporineae</taxon>
        <taxon>Didymellaceae</taxon>
        <taxon>Macroventuria</taxon>
    </lineage>
</organism>
<proteinExistence type="predicted"/>
<sequence>MLCMKSFKTVICLRTCQLLSDTVRLQMNTQLLTVFTIQNYNSNSHHAAPRFSPAQLQSPQRSPRQRATGSPHAACISQPSKTGPRVITAARKQAAHSRTIGGLRAVFQHLSKSPLDNESKAETPSRWALAVELCGDEEEMGWGADTVTACFTRRIG</sequence>
<evidence type="ECO:0000313" key="1">
    <source>
        <dbReference type="EMBL" id="KAF2627878.1"/>
    </source>
</evidence>
<keyword evidence="2" id="KW-1185">Reference proteome</keyword>
<comment type="caution">
    <text evidence="1">The sequence shown here is derived from an EMBL/GenBank/DDBJ whole genome shotgun (WGS) entry which is preliminary data.</text>
</comment>
<gene>
    <name evidence="1" type="ORF">BU25DRAFT_45868</name>
</gene>
<evidence type="ECO:0000313" key="2">
    <source>
        <dbReference type="Proteomes" id="UP000799754"/>
    </source>
</evidence>
<protein>
    <submittedName>
        <fullName evidence="1">Uncharacterized protein</fullName>
    </submittedName>
</protein>
<dbReference type="EMBL" id="MU006715">
    <property type="protein sequence ID" value="KAF2627878.1"/>
    <property type="molecule type" value="Genomic_DNA"/>
</dbReference>